<dbReference type="InterPro" id="IPR032800">
    <property type="entry name" value="TRP_N"/>
</dbReference>
<dbReference type="Proteomes" id="UP000663840">
    <property type="component" value="Unassembled WGS sequence"/>
</dbReference>
<dbReference type="PANTHER" id="PTHR31145">
    <property type="entry name" value="INTEGRAL MEMBRANE PROTEIN (AFU_ORTHOLOGUE AFUA_7G01610)"/>
    <property type="match status" value="1"/>
</dbReference>
<feature type="transmembrane region" description="Helical" evidence="8">
    <location>
        <begin position="575"/>
        <end position="593"/>
    </location>
</feature>
<dbReference type="SMART" id="SM01320">
    <property type="entry name" value="TRP_N"/>
    <property type="match status" value="1"/>
</dbReference>
<proteinExistence type="inferred from homology"/>
<feature type="compositionally biased region" description="Polar residues" evidence="7">
    <location>
        <begin position="663"/>
        <end position="674"/>
    </location>
</feature>
<dbReference type="PANTHER" id="PTHR31145:SF2">
    <property type="entry name" value="FLAVIN CARRIER PROTEIN 2"/>
    <property type="match status" value="1"/>
</dbReference>
<name>A0A8H3A6I8_9AGAM</name>
<accession>A0A8H3A6I8</accession>
<comment type="subcellular location">
    <subcellularLocation>
        <location evidence="1">Membrane</location>
        <topology evidence="1">Multi-pass membrane protein</topology>
    </subcellularLocation>
</comment>
<dbReference type="GO" id="GO:0009272">
    <property type="term" value="P:fungal-type cell wall biogenesis"/>
    <property type="evidence" value="ECO:0007669"/>
    <property type="project" value="TreeGrafter"/>
</dbReference>
<comment type="similarity">
    <text evidence="2">Belongs to the transient receptor potential (TRP) ion channel family.</text>
</comment>
<feature type="transmembrane region" description="Helical" evidence="8">
    <location>
        <begin position="599"/>
        <end position="622"/>
    </location>
</feature>
<keyword evidence="3 8" id="KW-0812">Transmembrane</keyword>
<evidence type="ECO:0000256" key="6">
    <source>
        <dbReference type="ARBA" id="ARBA00023136"/>
    </source>
</evidence>
<evidence type="ECO:0000259" key="10">
    <source>
        <dbReference type="SMART" id="SM01320"/>
    </source>
</evidence>
<feature type="transmembrane region" description="Helical" evidence="8">
    <location>
        <begin position="367"/>
        <end position="387"/>
    </location>
</feature>
<feature type="transmembrane region" description="Helical" evidence="8">
    <location>
        <begin position="488"/>
        <end position="509"/>
    </location>
</feature>
<dbReference type="Pfam" id="PF14558">
    <property type="entry name" value="TRP_N"/>
    <property type="match status" value="1"/>
</dbReference>
<evidence type="ECO:0000256" key="8">
    <source>
        <dbReference type="SAM" id="Phobius"/>
    </source>
</evidence>
<evidence type="ECO:0000256" key="5">
    <source>
        <dbReference type="ARBA" id="ARBA00022989"/>
    </source>
</evidence>
<dbReference type="GO" id="GO:0016020">
    <property type="term" value="C:membrane"/>
    <property type="evidence" value="ECO:0007669"/>
    <property type="project" value="UniProtKB-SubCell"/>
</dbReference>
<evidence type="ECO:0000256" key="1">
    <source>
        <dbReference type="ARBA" id="ARBA00004141"/>
    </source>
</evidence>
<evidence type="ECO:0000256" key="3">
    <source>
        <dbReference type="ARBA" id="ARBA00022692"/>
    </source>
</evidence>
<dbReference type="InterPro" id="IPR010308">
    <property type="entry name" value="TRP_C"/>
</dbReference>
<organism evidence="11 12">
    <name type="scientific">Rhizoctonia solani</name>
    <dbReference type="NCBI Taxonomy" id="456999"/>
    <lineage>
        <taxon>Eukaryota</taxon>
        <taxon>Fungi</taxon>
        <taxon>Dikarya</taxon>
        <taxon>Basidiomycota</taxon>
        <taxon>Agaricomycotina</taxon>
        <taxon>Agaricomycetes</taxon>
        <taxon>Cantharellales</taxon>
        <taxon>Ceratobasidiaceae</taxon>
        <taxon>Rhizoctonia</taxon>
    </lineage>
</organism>
<feature type="region of interest" description="Disordered" evidence="7">
    <location>
        <begin position="657"/>
        <end position="680"/>
    </location>
</feature>
<protein>
    <recommendedName>
        <fullName evidence="10">ML-like domain-containing protein</fullName>
    </recommendedName>
</protein>
<evidence type="ECO:0000256" key="4">
    <source>
        <dbReference type="ARBA" id="ARBA00022729"/>
    </source>
</evidence>
<evidence type="ECO:0000256" key="7">
    <source>
        <dbReference type="SAM" id="MobiDB-lite"/>
    </source>
</evidence>
<feature type="chain" id="PRO_5034385748" description="ML-like domain-containing protein" evidence="9">
    <location>
        <begin position="24"/>
        <end position="703"/>
    </location>
</feature>
<feature type="transmembrane region" description="Helical" evidence="8">
    <location>
        <begin position="515"/>
        <end position="534"/>
    </location>
</feature>
<keyword evidence="5 8" id="KW-1133">Transmembrane helix</keyword>
<comment type="caution">
    <text evidence="11">The sequence shown here is derived from an EMBL/GenBank/DDBJ whole genome shotgun (WGS) entry which is preliminary data.</text>
</comment>
<sequence length="703" mass="76295">MPTVTHLRWLLVAGLLGAGTVGARRDVLFTSAVTYCAPPENVLVQELDIRYYKENASVVFDVTASSLRDDLRVSLSLNLTVYGMQPVSLDLNLCDLASAVCPLPLYNFSGQGTLPIPDSFSSKIPTIGYTVPDLEAYAQLELLRVDTGEVAACVSATLSNGWSMRQPGATWSAVGVVLFSIVTSALWSMSKAKWRGTESGNWADKELWRVVDIVSFVQMIGISALLNLNYPSAYRAFAENFPWVLLLTGPIPSQSAIDHLRQRTGARLGDDALPTDEYVNRRLSPYNQNLALGSVQAVAQNVDLGNNYGYSFTSTNATGLGVLNSALEKRVFINPATVTEADALPGGVPVYVNGAGVATANAFLGVFFEWLVIGAIVLGVCIAYQLWKRTIGARTRLAGKGQISSESLVPRVSNMLHGMFLRLALVLILPVTVFTMYQWTLRDSWLATLLSVICILTTWAGLGWTWFKLSLNSRSLDDTRRLAALRPSFPMIALLTIPIFITSLFVAFASRSGTAQVAGILAIEILSLGAAIFIRWQARRRERDLILNATPESPVPNLPTPFIPPPTRMGITLRWFRVVAMGLMIPFIESLGVKPIPRTVIGIVTAAVWGIGVVIIFAYLVWSTVQFFRRKRVDSSSPHGASTDRIAEKGVASPASAIAEPLSPTQPDRTNSGHTLYYDAHTGATPAPGLGASDGYFVQRPAQ</sequence>
<keyword evidence="6 8" id="KW-0472">Membrane</keyword>
<keyword evidence="4 9" id="KW-0732">Signal</keyword>
<feature type="domain" description="ML-like" evidence="10">
    <location>
        <begin position="26"/>
        <end position="165"/>
    </location>
</feature>
<dbReference type="AlphaFoldDB" id="A0A8H3A6I8"/>
<reference evidence="11" key="1">
    <citation type="submission" date="2021-01" db="EMBL/GenBank/DDBJ databases">
        <authorList>
            <person name="Kaushik A."/>
        </authorList>
    </citation>
    <scope>NUCLEOTIDE SEQUENCE</scope>
    <source>
        <strain evidence="11">AG1-1A</strain>
    </source>
</reference>
<evidence type="ECO:0000256" key="9">
    <source>
        <dbReference type="SAM" id="SignalP"/>
    </source>
</evidence>
<feature type="signal peptide" evidence="9">
    <location>
        <begin position="1"/>
        <end position="23"/>
    </location>
</feature>
<dbReference type="GO" id="GO:0055085">
    <property type="term" value="P:transmembrane transport"/>
    <property type="evidence" value="ECO:0007669"/>
    <property type="project" value="TreeGrafter"/>
</dbReference>
<evidence type="ECO:0000313" key="12">
    <source>
        <dbReference type="Proteomes" id="UP000663840"/>
    </source>
</evidence>
<feature type="transmembrane region" description="Helical" evidence="8">
    <location>
        <begin position="420"/>
        <end position="439"/>
    </location>
</feature>
<evidence type="ECO:0000256" key="2">
    <source>
        <dbReference type="ARBA" id="ARBA00010642"/>
    </source>
</evidence>
<evidence type="ECO:0000313" key="11">
    <source>
        <dbReference type="EMBL" id="CAE6388796.1"/>
    </source>
</evidence>
<feature type="transmembrane region" description="Helical" evidence="8">
    <location>
        <begin position="445"/>
        <end position="467"/>
    </location>
</feature>
<dbReference type="EMBL" id="CAJMWR010000590">
    <property type="protein sequence ID" value="CAE6388796.1"/>
    <property type="molecule type" value="Genomic_DNA"/>
</dbReference>
<dbReference type="InterPro" id="IPR040241">
    <property type="entry name" value="TRP_Flc/Pkd2-like"/>
</dbReference>
<dbReference type="Pfam" id="PF06011">
    <property type="entry name" value="TRP"/>
    <property type="match status" value="1"/>
</dbReference>
<gene>
    <name evidence="11" type="ORF">RDB_LOCUS29045</name>
</gene>